<dbReference type="Pfam" id="PF00496">
    <property type="entry name" value="SBP_bac_5"/>
    <property type="match status" value="1"/>
</dbReference>
<dbReference type="GO" id="GO:0030313">
    <property type="term" value="C:cell envelope"/>
    <property type="evidence" value="ECO:0007669"/>
    <property type="project" value="UniProtKB-SubCell"/>
</dbReference>
<evidence type="ECO:0000259" key="5">
    <source>
        <dbReference type="Pfam" id="PF00496"/>
    </source>
</evidence>
<organism evidence="6 7">
    <name type="scientific">Roseovarius indicus</name>
    <dbReference type="NCBI Taxonomy" id="540747"/>
    <lineage>
        <taxon>Bacteria</taxon>
        <taxon>Pseudomonadati</taxon>
        <taxon>Pseudomonadota</taxon>
        <taxon>Alphaproteobacteria</taxon>
        <taxon>Rhodobacterales</taxon>
        <taxon>Roseobacteraceae</taxon>
        <taxon>Roseovarius</taxon>
    </lineage>
</organism>
<feature type="domain" description="Solute-binding protein family 5" evidence="5">
    <location>
        <begin position="95"/>
        <end position="436"/>
    </location>
</feature>
<name>A0A5P3A8P4_9RHOB</name>
<dbReference type="InterPro" id="IPR000914">
    <property type="entry name" value="SBP_5_dom"/>
</dbReference>
<dbReference type="InterPro" id="IPR006311">
    <property type="entry name" value="TAT_signal"/>
</dbReference>
<dbReference type="KEGG" id="rid:RIdsm_01506"/>
<reference evidence="6 7" key="1">
    <citation type="submission" date="2018-08" db="EMBL/GenBank/DDBJ databases">
        <title>Genetic Globetrotter - A new plasmid hitch-hiking vast phylogenetic and geographic distances.</title>
        <authorList>
            <person name="Vollmers J."/>
            <person name="Petersen J."/>
        </authorList>
    </citation>
    <scope>NUCLEOTIDE SEQUENCE [LARGE SCALE GENOMIC DNA]</scope>
    <source>
        <strain evidence="6 7">DSM 26383</strain>
    </source>
</reference>
<dbReference type="Gene3D" id="3.40.190.10">
    <property type="entry name" value="Periplasmic binding protein-like II"/>
    <property type="match status" value="1"/>
</dbReference>
<proteinExistence type="inferred from homology"/>
<dbReference type="InterPro" id="IPR019546">
    <property type="entry name" value="TAT_signal_bac_arc"/>
</dbReference>
<sequence length="516" mass="57521">MTPNRRDFLAGSALTAGFGALGLSSSVLLAQEGSVLRARIQRDMEVLDPAYMIGAQEMAIQYATMPRLAELDLSGDAVTWKPSEFVTRLELASPTRIEFDLKPGLTWSNDYGEVTAEDVVYSYTRQLEGDWAKRWAAMESIEVTGTHSGAIILKHAYAPFMTVTMCTGVATVVCKAAVEELDEKRFTLNVPATCGPYYISEHIQRQKLTLSANPDWSGTPADFTEIECIVVEDGNAGELAFEAGEIDITKIESASIPRYEENPPENAGIFVAGNLQYAWVGMNTEHPKLQDIRVRQAIQRAINTDSIRQIAFKGVAAEAHGIVPPGILGSRKEHGYAYDPKAAKALLAEAGVEDLELSIVTINNNRERLLAAQIMQQNLAAIGVTLNIQPLESGQFWGYGRESKGDAWKDSQLWIMRFGGNVDPSDYFQWFISEQKGNWNWERWTDEEFDTLYTKALELTDEEERREIYMRLQEIMESTGAYIWLNHEPEAFLYSKSIEPAVDPTGVYLFADIAPA</sequence>
<dbReference type="NCBIfam" id="TIGR01409">
    <property type="entry name" value="TAT_signal_seq"/>
    <property type="match status" value="1"/>
</dbReference>
<dbReference type="AlphaFoldDB" id="A0A5P3A8P4"/>
<keyword evidence="4" id="KW-0732">Signal</keyword>
<dbReference type="PANTHER" id="PTHR30290">
    <property type="entry name" value="PERIPLASMIC BINDING COMPONENT OF ABC TRANSPORTER"/>
    <property type="match status" value="1"/>
</dbReference>
<evidence type="ECO:0000256" key="2">
    <source>
        <dbReference type="ARBA" id="ARBA00005695"/>
    </source>
</evidence>
<comment type="subcellular location">
    <subcellularLocation>
        <location evidence="1">Periplasm</location>
    </subcellularLocation>
</comment>
<keyword evidence="3" id="KW-0813">Transport</keyword>
<protein>
    <submittedName>
        <fullName evidence="6">Dipeptide-binding protein</fullName>
    </submittedName>
</protein>
<evidence type="ECO:0000313" key="6">
    <source>
        <dbReference type="EMBL" id="QEW25717.1"/>
    </source>
</evidence>
<dbReference type="Proteomes" id="UP000325785">
    <property type="component" value="Chromosome"/>
</dbReference>
<dbReference type="PROSITE" id="PS51318">
    <property type="entry name" value="TAT"/>
    <property type="match status" value="1"/>
</dbReference>
<dbReference type="CDD" id="cd00995">
    <property type="entry name" value="PBP2_NikA_DppA_OppA_like"/>
    <property type="match status" value="1"/>
</dbReference>
<dbReference type="Gene3D" id="3.10.105.10">
    <property type="entry name" value="Dipeptide-binding Protein, Domain 3"/>
    <property type="match status" value="1"/>
</dbReference>
<evidence type="ECO:0000256" key="4">
    <source>
        <dbReference type="ARBA" id="ARBA00022729"/>
    </source>
</evidence>
<dbReference type="EMBL" id="CP031598">
    <property type="protein sequence ID" value="QEW25717.1"/>
    <property type="molecule type" value="Genomic_DNA"/>
</dbReference>
<dbReference type="GO" id="GO:0015833">
    <property type="term" value="P:peptide transport"/>
    <property type="evidence" value="ECO:0007669"/>
    <property type="project" value="TreeGrafter"/>
</dbReference>
<evidence type="ECO:0000256" key="3">
    <source>
        <dbReference type="ARBA" id="ARBA00022448"/>
    </source>
</evidence>
<comment type="similarity">
    <text evidence="2">Belongs to the bacterial solute-binding protein 5 family.</text>
</comment>
<dbReference type="OrthoDB" id="9803988at2"/>
<dbReference type="RefSeq" id="WP_082647335.1">
    <property type="nucleotide sequence ID" value="NZ_FOMY01000004.1"/>
</dbReference>
<evidence type="ECO:0000313" key="7">
    <source>
        <dbReference type="Proteomes" id="UP000325785"/>
    </source>
</evidence>
<dbReference type="InterPro" id="IPR039424">
    <property type="entry name" value="SBP_5"/>
</dbReference>
<gene>
    <name evidence="6" type="primary">dppA_4</name>
    <name evidence="6" type="ORF">RIdsm_01506</name>
</gene>
<accession>A0A5P3A8P4</accession>
<dbReference type="GO" id="GO:1904680">
    <property type="term" value="F:peptide transmembrane transporter activity"/>
    <property type="evidence" value="ECO:0007669"/>
    <property type="project" value="TreeGrafter"/>
</dbReference>
<dbReference type="SUPFAM" id="SSF53850">
    <property type="entry name" value="Periplasmic binding protein-like II"/>
    <property type="match status" value="1"/>
</dbReference>
<dbReference type="PANTHER" id="PTHR30290:SF10">
    <property type="entry name" value="PERIPLASMIC OLIGOPEPTIDE-BINDING PROTEIN-RELATED"/>
    <property type="match status" value="1"/>
</dbReference>
<evidence type="ECO:0000256" key="1">
    <source>
        <dbReference type="ARBA" id="ARBA00004418"/>
    </source>
</evidence>